<feature type="transmembrane region" description="Helical" evidence="6">
    <location>
        <begin position="12"/>
        <end position="33"/>
    </location>
</feature>
<evidence type="ECO:0000259" key="7">
    <source>
        <dbReference type="PROSITE" id="PS50922"/>
    </source>
</evidence>
<evidence type="ECO:0000313" key="8">
    <source>
        <dbReference type="EMBL" id="PAA68910.1"/>
    </source>
</evidence>
<dbReference type="InterPro" id="IPR050846">
    <property type="entry name" value="TLCD"/>
</dbReference>
<evidence type="ECO:0000256" key="2">
    <source>
        <dbReference type="ARBA" id="ARBA00022692"/>
    </source>
</evidence>
<dbReference type="GO" id="GO:0007009">
    <property type="term" value="P:plasma membrane organization"/>
    <property type="evidence" value="ECO:0007669"/>
    <property type="project" value="TreeGrafter"/>
</dbReference>
<dbReference type="GO" id="GO:0071709">
    <property type="term" value="P:membrane assembly"/>
    <property type="evidence" value="ECO:0007669"/>
    <property type="project" value="TreeGrafter"/>
</dbReference>
<evidence type="ECO:0000256" key="4">
    <source>
        <dbReference type="ARBA" id="ARBA00023136"/>
    </source>
</evidence>
<name>A0A267F571_9PLAT</name>
<dbReference type="PANTHER" id="PTHR13439:SF4">
    <property type="entry name" value="TLC DOMAIN-CONTAINING PROTEIN"/>
    <property type="match status" value="1"/>
</dbReference>
<dbReference type="Proteomes" id="UP000215902">
    <property type="component" value="Unassembled WGS sequence"/>
</dbReference>
<keyword evidence="9" id="KW-1185">Reference proteome</keyword>
<reference evidence="8 9" key="1">
    <citation type="submission" date="2017-06" db="EMBL/GenBank/DDBJ databases">
        <title>A platform for efficient transgenesis in Macrostomum lignano, a flatworm model organism for stem cell research.</title>
        <authorList>
            <person name="Berezikov E."/>
        </authorList>
    </citation>
    <scope>NUCLEOTIDE SEQUENCE [LARGE SCALE GENOMIC DNA]</scope>
    <source>
        <strain evidence="8">DV1</strain>
        <tissue evidence="8">Whole organism</tissue>
    </source>
</reference>
<evidence type="ECO:0000256" key="3">
    <source>
        <dbReference type="ARBA" id="ARBA00022989"/>
    </source>
</evidence>
<dbReference type="GO" id="GO:0005886">
    <property type="term" value="C:plasma membrane"/>
    <property type="evidence" value="ECO:0007669"/>
    <property type="project" value="TreeGrafter"/>
</dbReference>
<evidence type="ECO:0000256" key="1">
    <source>
        <dbReference type="ARBA" id="ARBA00004141"/>
    </source>
</evidence>
<keyword evidence="3 6" id="KW-1133">Transmembrane helix</keyword>
<organism evidence="8 9">
    <name type="scientific">Macrostomum lignano</name>
    <dbReference type="NCBI Taxonomy" id="282301"/>
    <lineage>
        <taxon>Eukaryota</taxon>
        <taxon>Metazoa</taxon>
        <taxon>Spiralia</taxon>
        <taxon>Lophotrochozoa</taxon>
        <taxon>Platyhelminthes</taxon>
        <taxon>Rhabditophora</taxon>
        <taxon>Macrostomorpha</taxon>
        <taxon>Macrostomida</taxon>
        <taxon>Macrostomidae</taxon>
        <taxon>Macrostomum</taxon>
    </lineage>
</organism>
<dbReference type="GO" id="GO:0097035">
    <property type="term" value="P:regulation of membrane lipid distribution"/>
    <property type="evidence" value="ECO:0007669"/>
    <property type="project" value="TreeGrafter"/>
</dbReference>
<evidence type="ECO:0000256" key="6">
    <source>
        <dbReference type="SAM" id="Phobius"/>
    </source>
</evidence>
<sequence length="232" mass="26180">MWQDLINHISPFTYYMVAISTGYFFYDFMDLLIQGKLLKEWELSLHHIAVISKFVYNLSNRMFIGYTAVALLTEVNSIFLHLRKLMQMLRVSFTAPVYRLNALINLATFLLCRGYCLARITYGIVAERSRIDTAYLCLLGGAMCIMNLINPALFVILLRSDVFRRSRRLSNTVGHGSDPGPTKLMMVKTMGSSISSSSDGSCAFCSDSIRTSKTGSVARPMEQKSFKGEPDF</sequence>
<comment type="subcellular location">
    <subcellularLocation>
        <location evidence="1">Membrane</location>
        <topology evidence="1">Multi-pass membrane protein</topology>
    </subcellularLocation>
</comment>
<dbReference type="PROSITE" id="PS50922">
    <property type="entry name" value="TLC"/>
    <property type="match status" value="1"/>
</dbReference>
<dbReference type="Pfam" id="PF03798">
    <property type="entry name" value="TRAM_LAG1_CLN8"/>
    <property type="match status" value="1"/>
</dbReference>
<dbReference type="PANTHER" id="PTHR13439">
    <property type="entry name" value="CT120 PROTEIN"/>
    <property type="match status" value="1"/>
</dbReference>
<evidence type="ECO:0000256" key="5">
    <source>
        <dbReference type="PROSITE-ProRule" id="PRU00205"/>
    </source>
</evidence>
<dbReference type="InterPro" id="IPR006634">
    <property type="entry name" value="TLC-dom"/>
</dbReference>
<dbReference type="EMBL" id="NIVC01001363">
    <property type="protein sequence ID" value="PAA68910.1"/>
    <property type="molecule type" value="Genomic_DNA"/>
</dbReference>
<feature type="transmembrane region" description="Helical" evidence="6">
    <location>
        <begin position="102"/>
        <end position="121"/>
    </location>
</feature>
<protein>
    <recommendedName>
        <fullName evidence="7">TLC domain-containing protein</fullName>
    </recommendedName>
</protein>
<dbReference type="SMART" id="SM00724">
    <property type="entry name" value="TLC"/>
    <property type="match status" value="1"/>
</dbReference>
<gene>
    <name evidence="8" type="ORF">BOX15_Mlig025937g1</name>
</gene>
<dbReference type="AlphaFoldDB" id="A0A267F571"/>
<accession>A0A267F571</accession>
<dbReference type="OrthoDB" id="10266980at2759"/>
<feature type="transmembrane region" description="Helical" evidence="6">
    <location>
        <begin position="63"/>
        <end position="82"/>
    </location>
</feature>
<evidence type="ECO:0000313" key="9">
    <source>
        <dbReference type="Proteomes" id="UP000215902"/>
    </source>
</evidence>
<comment type="caution">
    <text evidence="8">The sequence shown here is derived from an EMBL/GenBank/DDBJ whole genome shotgun (WGS) entry which is preliminary data.</text>
</comment>
<dbReference type="GO" id="GO:0055091">
    <property type="term" value="P:phospholipid homeostasis"/>
    <property type="evidence" value="ECO:0007669"/>
    <property type="project" value="TreeGrafter"/>
</dbReference>
<feature type="transmembrane region" description="Helical" evidence="6">
    <location>
        <begin position="133"/>
        <end position="158"/>
    </location>
</feature>
<keyword evidence="4 5" id="KW-0472">Membrane</keyword>
<feature type="domain" description="TLC" evidence="7">
    <location>
        <begin position="1"/>
        <end position="166"/>
    </location>
</feature>
<proteinExistence type="predicted"/>
<keyword evidence="2 5" id="KW-0812">Transmembrane</keyword>